<evidence type="ECO:0000259" key="4">
    <source>
        <dbReference type="PROSITE" id="PS51677"/>
    </source>
</evidence>
<dbReference type="GO" id="GO:0005975">
    <property type="term" value="P:carbohydrate metabolic process"/>
    <property type="evidence" value="ECO:0007669"/>
    <property type="project" value="InterPro"/>
</dbReference>
<dbReference type="PANTHER" id="PTHR10587:SF133">
    <property type="entry name" value="CHITIN DEACETYLASE 1-RELATED"/>
    <property type="match status" value="1"/>
</dbReference>
<dbReference type="InterPro" id="IPR002509">
    <property type="entry name" value="NODB_dom"/>
</dbReference>
<dbReference type="PANTHER" id="PTHR10587">
    <property type="entry name" value="GLYCOSYL TRANSFERASE-RELATED"/>
    <property type="match status" value="1"/>
</dbReference>
<dbReference type="AlphaFoldDB" id="A0A223S883"/>
<dbReference type="OrthoDB" id="3521160at2"/>
<evidence type="ECO:0000256" key="3">
    <source>
        <dbReference type="SAM" id="MobiDB-lite"/>
    </source>
</evidence>
<dbReference type="Proteomes" id="UP000215005">
    <property type="component" value="Chromosome"/>
</dbReference>
<name>A0A223S883_9ACTN</name>
<keyword evidence="2" id="KW-0378">Hydrolase</keyword>
<dbReference type="Pfam" id="PF01522">
    <property type="entry name" value="Polysacc_deac_1"/>
    <property type="match status" value="1"/>
</dbReference>
<keyword evidence="6" id="KW-1185">Reference proteome</keyword>
<feature type="region of interest" description="Disordered" evidence="3">
    <location>
        <begin position="278"/>
        <end position="300"/>
    </location>
</feature>
<evidence type="ECO:0000256" key="2">
    <source>
        <dbReference type="ARBA" id="ARBA00022801"/>
    </source>
</evidence>
<dbReference type="GO" id="GO:0016810">
    <property type="term" value="F:hydrolase activity, acting on carbon-nitrogen (but not peptide) bonds"/>
    <property type="evidence" value="ECO:0007669"/>
    <property type="project" value="InterPro"/>
</dbReference>
<dbReference type="InterPro" id="IPR011330">
    <property type="entry name" value="Glyco_hydro/deAcase_b/a-brl"/>
</dbReference>
<keyword evidence="1" id="KW-0479">Metal-binding</keyword>
<proteinExistence type="predicted"/>
<feature type="domain" description="NodB homology" evidence="4">
    <location>
        <begin position="308"/>
        <end position="481"/>
    </location>
</feature>
<accession>A0A223S883</accession>
<gene>
    <name evidence="5" type="ORF">CDO52_17365</name>
</gene>
<evidence type="ECO:0000313" key="6">
    <source>
        <dbReference type="Proteomes" id="UP000215005"/>
    </source>
</evidence>
<dbReference type="SUPFAM" id="SSF88713">
    <property type="entry name" value="Glycoside hydrolase/deacetylase"/>
    <property type="match status" value="1"/>
</dbReference>
<organism evidence="5 6">
    <name type="scientific">Nocardiopsis gilva YIM 90087</name>
    <dbReference type="NCBI Taxonomy" id="1235441"/>
    <lineage>
        <taxon>Bacteria</taxon>
        <taxon>Bacillati</taxon>
        <taxon>Actinomycetota</taxon>
        <taxon>Actinomycetes</taxon>
        <taxon>Streptosporangiales</taxon>
        <taxon>Nocardiopsidaceae</taxon>
        <taxon>Nocardiopsis</taxon>
    </lineage>
</organism>
<evidence type="ECO:0000256" key="1">
    <source>
        <dbReference type="ARBA" id="ARBA00022723"/>
    </source>
</evidence>
<dbReference type="GO" id="GO:0046872">
    <property type="term" value="F:metal ion binding"/>
    <property type="evidence" value="ECO:0007669"/>
    <property type="project" value="UniProtKB-KW"/>
</dbReference>
<dbReference type="EMBL" id="CP022753">
    <property type="protein sequence ID" value="ASU84331.1"/>
    <property type="molecule type" value="Genomic_DNA"/>
</dbReference>
<dbReference type="InterPro" id="IPR050248">
    <property type="entry name" value="Polysacc_deacetylase_ArnD"/>
</dbReference>
<reference evidence="5 6" key="1">
    <citation type="submission" date="2017-08" db="EMBL/GenBank/DDBJ databases">
        <title>The complete genome sequence of Nocardiopsis gilva YIM 90087.</title>
        <authorList>
            <person name="Yin M."/>
            <person name="Tang S."/>
        </authorList>
    </citation>
    <scope>NUCLEOTIDE SEQUENCE [LARGE SCALE GENOMIC DNA]</scope>
    <source>
        <strain evidence="5 6">YIM 90087</strain>
    </source>
</reference>
<protein>
    <recommendedName>
        <fullName evidence="4">NodB homology domain-containing protein</fullName>
    </recommendedName>
</protein>
<dbReference type="Gene3D" id="3.20.20.370">
    <property type="entry name" value="Glycoside hydrolase/deacetylase"/>
    <property type="match status" value="1"/>
</dbReference>
<dbReference type="GO" id="GO:0016020">
    <property type="term" value="C:membrane"/>
    <property type="evidence" value="ECO:0007669"/>
    <property type="project" value="TreeGrafter"/>
</dbReference>
<dbReference type="KEGG" id="ngv:CDO52_17365"/>
<evidence type="ECO:0000313" key="5">
    <source>
        <dbReference type="EMBL" id="ASU84331.1"/>
    </source>
</evidence>
<dbReference type="PROSITE" id="PS51677">
    <property type="entry name" value="NODB"/>
    <property type="match status" value="1"/>
</dbReference>
<sequence>MAVHLSTRIPRLLCAGVVLTLLSVSGCALGTAEGAPRLLTVQPKRIDGVSLEKRSMDVDGLRISTVHPVVPGARPFSTEIRTTMAEQQTAFMTAREGDGEASLEQKAEFLAASDDVLGARITTRRANGGSEASASATTRWYDASTGEVLPWTALFRGEDAIRATAAEVARVLHEEEGVELDEQPEGLGQSAISAAPSNAAEDAPSDPVEVAAEEAWKLAAKLDGSPLEDVGFGTTGGLIVSFPGEPGEEGAGERSVALDADFTRPLLSAFGERALTAATSEEKEEKVDLGNAPSAAGPTPTLDCARVPCVALTFDDGPGKHTGRLLDDLADYSAKATFYVLGTMVEEAPDVVARAAREGHEIANHTWKHDDLTGKSGKGVAADLARTAKAIEKATGTPPRTMRPPYGAYDDTSLKHTDYPVIMWDVDTLDWMNRDTRKITKIATTETTPGSIVLFHDIHAPTIDAIPTVLRTLHEQGYHFVTVTELFGDTELEPGTIYRRRD</sequence>